<feature type="transmembrane region" description="Helical" evidence="7">
    <location>
        <begin position="173"/>
        <end position="191"/>
    </location>
</feature>
<dbReference type="Proteomes" id="UP000638648">
    <property type="component" value="Unassembled WGS sequence"/>
</dbReference>
<keyword evidence="5 7" id="KW-1133">Transmembrane helix</keyword>
<evidence type="ECO:0000256" key="1">
    <source>
        <dbReference type="ARBA" id="ARBA00004651"/>
    </source>
</evidence>
<feature type="transmembrane region" description="Helical" evidence="7">
    <location>
        <begin position="143"/>
        <end position="161"/>
    </location>
</feature>
<evidence type="ECO:0000256" key="3">
    <source>
        <dbReference type="ARBA" id="ARBA00022475"/>
    </source>
</evidence>
<dbReference type="PANTHER" id="PTHR40074">
    <property type="entry name" value="O-ACETYLTRANSFERASE WECH"/>
    <property type="match status" value="1"/>
</dbReference>
<evidence type="ECO:0000256" key="2">
    <source>
        <dbReference type="ARBA" id="ARBA00007400"/>
    </source>
</evidence>
<keyword evidence="4 7" id="KW-0812">Transmembrane</keyword>
<dbReference type="PANTHER" id="PTHR40074:SF2">
    <property type="entry name" value="O-ACETYLTRANSFERASE WECH"/>
    <property type="match status" value="1"/>
</dbReference>
<dbReference type="InterPro" id="IPR002656">
    <property type="entry name" value="Acyl_transf_3_dom"/>
</dbReference>
<dbReference type="GO" id="GO:0016413">
    <property type="term" value="F:O-acetyltransferase activity"/>
    <property type="evidence" value="ECO:0007669"/>
    <property type="project" value="TreeGrafter"/>
</dbReference>
<keyword evidence="3" id="KW-1003">Cell membrane</keyword>
<keyword evidence="6 7" id="KW-0472">Membrane</keyword>
<dbReference type="Pfam" id="PF01757">
    <property type="entry name" value="Acyl_transf_3"/>
    <property type="match status" value="1"/>
</dbReference>
<comment type="subcellular location">
    <subcellularLocation>
        <location evidence="1">Cell membrane</location>
        <topology evidence="1">Multi-pass membrane protein</topology>
    </subcellularLocation>
</comment>
<evidence type="ECO:0000259" key="8">
    <source>
        <dbReference type="Pfam" id="PF01757"/>
    </source>
</evidence>
<comment type="similarity">
    <text evidence="2">Belongs to the acyltransferase 3 family.</text>
</comment>
<reference evidence="9" key="1">
    <citation type="submission" date="2020-10" db="EMBL/GenBank/DDBJ databases">
        <title>Sequencing the genomes of 1000 actinobacteria strains.</title>
        <authorList>
            <person name="Klenk H.-P."/>
        </authorList>
    </citation>
    <scope>NUCLEOTIDE SEQUENCE</scope>
    <source>
        <strain evidence="9">DSM 45354</strain>
    </source>
</reference>
<feature type="transmembrane region" description="Helical" evidence="7">
    <location>
        <begin position="280"/>
        <end position="301"/>
    </location>
</feature>
<gene>
    <name evidence="9" type="ORF">HEB94_003857</name>
</gene>
<keyword evidence="10" id="KW-1185">Reference proteome</keyword>
<evidence type="ECO:0000256" key="5">
    <source>
        <dbReference type="ARBA" id="ARBA00022989"/>
    </source>
</evidence>
<evidence type="ECO:0000313" key="10">
    <source>
        <dbReference type="Proteomes" id="UP000638648"/>
    </source>
</evidence>
<evidence type="ECO:0000256" key="7">
    <source>
        <dbReference type="SAM" id="Phobius"/>
    </source>
</evidence>
<dbReference type="GO" id="GO:0009246">
    <property type="term" value="P:enterobacterial common antigen biosynthetic process"/>
    <property type="evidence" value="ECO:0007669"/>
    <property type="project" value="TreeGrafter"/>
</dbReference>
<protein>
    <submittedName>
        <fullName evidence="9">Surface polysaccharide O-acyltransferase-like enzyme</fullName>
    </submittedName>
</protein>
<evidence type="ECO:0000256" key="4">
    <source>
        <dbReference type="ARBA" id="ARBA00022692"/>
    </source>
</evidence>
<comment type="caution">
    <text evidence="9">The sequence shown here is derived from an EMBL/GenBank/DDBJ whole genome shotgun (WGS) entry which is preliminary data.</text>
</comment>
<feature type="transmembrane region" description="Helical" evidence="7">
    <location>
        <begin position="114"/>
        <end position="136"/>
    </location>
</feature>
<feature type="domain" description="Acyltransferase 3" evidence="8">
    <location>
        <begin position="1"/>
        <end position="334"/>
    </location>
</feature>
<accession>A0A927R9Y4</accession>
<dbReference type="AlphaFoldDB" id="A0A927R9Y4"/>
<feature type="transmembrane region" description="Helical" evidence="7">
    <location>
        <begin position="203"/>
        <end position="228"/>
    </location>
</feature>
<sequence>MRVVSAIAVVSGHVCTHLVWEWGKVSDREWHFGNLVAATSRFSVPLFVMASGAVLLQSGRAQSLRTFYGRRASRLAIPLLVWSCFYVWFSRLTTGQELVWTDFSKLLLLGRPYYHLYFLFVIMGLYLFTPFLRLFIDAAPRKYVVVATALAVGLAFVDKLHRSLTGLGVDPNAFSYFVPWIGYYLLGYVLLTTPMPANRRRVAWIAAATFVGVMLANAMGNWVMHIAFGNRYGLMLYHHHLLGPMIMAISAVFFLRAFLGDGGPVDRSSERPASQAKRPIGQRLADLTLGIYLIHPIPVLFVRDYQPRFSSPWSSIAYHSGAIIAILAVCSAVVWLLRRIPYARRLV</sequence>
<feature type="transmembrane region" description="Helical" evidence="7">
    <location>
        <begin position="75"/>
        <end position="94"/>
    </location>
</feature>
<evidence type="ECO:0000256" key="6">
    <source>
        <dbReference type="ARBA" id="ARBA00023136"/>
    </source>
</evidence>
<feature type="transmembrane region" description="Helical" evidence="7">
    <location>
        <begin position="240"/>
        <end position="259"/>
    </location>
</feature>
<proteinExistence type="inferred from homology"/>
<feature type="transmembrane region" description="Helical" evidence="7">
    <location>
        <begin position="316"/>
        <end position="337"/>
    </location>
</feature>
<organism evidence="9 10">
    <name type="scientific">Actinopolymorpha pittospori</name>
    <dbReference type="NCBI Taxonomy" id="648752"/>
    <lineage>
        <taxon>Bacteria</taxon>
        <taxon>Bacillati</taxon>
        <taxon>Actinomycetota</taxon>
        <taxon>Actinomycetes</taxon>
        <taxon>Propionibacteriales</taxon>
        <taxon>Actinopolymorphaceae</taxon>
        <taxon>Actinopolymorpha</taxon>
    </lineage>
</organism>
<name>A0A927R9Y4_9ACTN</name>
<dbReference type="GO" id="GO:0005886">
    <property type="term" value="C:plasma membrane"/>
    <property type="evidence" value="ECO:0007669"/>
    <property type="project" value="UniProtKB-SubCell"/>
</dbReference>
<evidence type="ECO:0000313" key="9">
    <source>
        <dbReference type="EMBL" id="MBE1607009.1"/>
    </source>
</evidence>
<dbReference type="EMBL" id="JADBEM010000001">
    <property type="protein sequence ID" value="MBE1607009.1"/>
    <property type="molecule type" value="Genomic_DNA"/>
</dbReference>